<organism evidence="2 3">
    <name type="scientific">Leptospira interrogans serovar Bataviae</name>
    <dbReference type="NCBI Taxonomy" id="312175"/>
    <lineage>
        <taxon>Bacteria</taxon>
        <taxon>Pseudomonadati</taxon>
        <taxon>Spirochaetota</taxon>
        <taxon>Spirochaetia</taxon>
        <taxon>Leptospirales</taxon>
        <taxon>Leptospiraceae</taxon>
        <taxon>Leptospira</taxon>
    </lineage>
</organism>
<keyword evidence="1" id="KW-0812">Transmembrane</keyword>
<geneLocation type="plasmid" evidence="2 3">
    <name>p1</name>
</geneLocation>
<keyword evidence="1" id="KW-1133">Transmembrane helix</keyword>
<gene>
    <name evidence="2" type="ORF">Lepto1489_21560</name>
</gene>
<protein>
    <submittedName>
        <fullName evidence="2">Uncharacterized protein</fullName>
    </submittedName>
</protein>
<name>A0AAP9WQ39_LEPIR</name>
<reference evidence="2" key="1">
    <citation type="submission" date="2019-09" db="EMBL/GenBank/DDBJ databases">
        <title>Comparative Genomics of Leptospira interrogans Reveals Genome Plasticity - A Common Adaptive Strategy for Survival in Various Hosts.</title>
        <authorList>
            <person name="Ramli S.R."/>
            <person name="Bunk B."/>
            <person name="Goris M."/>
            <person name="Bhuju S."/>
            <person name="Jarek M."/>
            <person name="Sproer C."/>
            <person name="Mustakim S."/>
            <person name="Strommenger B."/>
            <person name="Pessler F."/>
        </authorList>
    </citation>
    <scope>NUCLEOTIDE SEQUENCE</scope>
    <source>
        <strain evidence="2">1489</strain>
        <plasmid evidence="2">p1</plasmid>
    </source>
</reference>
<proteinExistence type="predicted"/>
<keyword evidence="2" id="KW-0614">Plasmid</keyword>
<keyword evidence="1" id="KW-0472">Membrane</keyword>
<evidence type="ECO:0000313" key="3">
    <source>
        <dbReference type="Proteomes" id="UP000663255"/>
    </source>
</evidence>
<sequence length="69" mass="8172">MTSIYSVSISYRANFQNRKYRKEIEKLNSIDHYLNAITLFFLVKNIFILNPYILGMYLFSSLSHSLSRS</sequence>
<dbReference type="AlphaFoldDB" id="A0AAP9WQ39"/>
<evidence type="ECO:0000256" key="1">
    <source>
        <dbReference type="SAM" id="Phobius"/>
    </source>
</evidence>
<feature type="transmembrane region" description="Helical" evidence="1">
    <location>
        <begin position="36"/>
        <end position="59"/>
    </location>
</feature>
<dbReference type="EMBL" id="CP043895">
    <property type="protein sequence ID" value="QOI53055.1"/>
    <property type="molecule type" value="Genomic_DNA"/>
</dbReference>
<accession>A0AAP9WQ39</accession>
<dbReference type="Proteomes" id="UP000663255">
    <property type="component" value="Plasmid p1"/>
</dbReference>
<evidence type="ECO:0000313" key="2">
    <source>
        <dbReference type="EMBL" id="QOI53055.1"/>
    </source>
</evidence>